<keyword evidence="2" id="KW-0809">Transit peptide</keyword>
<dbReference type="NCBIfam" id="TIGR00756">
    <property type="entry name" value="PPR"/>
    <property type="match status" value="4"/>
</dbReference>
<accession>A0A6P5GLP6</accession>
<dbReference type="InterPro" id="IPR046960">
    <property type="entry name" value="PPR_At4g14850-like_plant"/>
</dbReference>
<dbReference type="GO" id="GO:0008270">
    <property type="term" value="F:zinc ion binding"/>
    <property type="evidence" value="ECO:0007669"/>
    <property type="project" value="InterPro"/>
</dbReference>
<evidence type="ECO:0000256" key="3">
    <source>
        <dbReference type="PROSITE-ProRule" id="PRU00708"/>
    </source>
</evidence>
<dbReference type="Pfam" id="PF14432">
    <property type="entry name" value="DYW_deaminase"/>
    <property type="match status" value="1"/>
</dbReference>
<evidence type="ECO:0000256" key="2">
    <source>
        <dbReference type="ARBA" id="ARBA00022946"/>
    </source>
</evidence>
<dbReference type="Gene3D" id="1.25.40.10">
    <property type="entry name" value="Tetratricopeptide repeat domain"/>
    <property type="match status" value="3"/>
</dbReference>
<dbReference type="PANTHER" id="PTHR47926">
    <property type="entry name" value="PENTATRICOPEPTIDE REPEAT-CONTAINING PROTEIN"/>
    <property type="match status" value="1"/>
</dbReference>
<gene>
    <name evidence="6" type="primary">LOC109724959</name>
</gene>
<dbReference type="InterPro" id="IPR002885">
    <property type="entry name" value="PPR_rpt"/>
</dbReference>
<dbReference type="Pfam" id="PF20431">
    <property type="entry name" value="E_motif"/>
    <property type="match status" value="1"/>
</dbReference>
<dbReference type="InterPro" id="IPR011990">
    <property type="entry name" value="TPR-like_helical_dom_sf"/>
</dbReference>
<dbReference type="FunFam" id="1.25.40.10:FF:000184">
    <property type="entry name" value="Pentatricopeptide repeat-containing protein, chloroplastic"/>
    <property type="match status" value="1"/>
</dbReference>
<dbReference type="PROSITE" id="PS51375">
    <property type="entry name" value="PPR"/>
    <property type="match status" value="3"/>
</dbReference>
<evidence type="ECO:0000313" key="6">
    <source>
        <dbReference type="RefSeq" id="XP_020109586.1"/>
    </source>
</evidence>
<dbReference type="OrthoDB" id="775425at2759"/>
<dbReference type="Proteomes" id="UP000515123">
    <property type="component" value="Linkage group 1"/>
</dbReference>
<name>A0A6P5GLP6_ANACO</name>
<dbReference type="InterPro" id="IPR046848">
    <property type="entry name" value="E_motif"/>
</dbReference>
<dbReference type="GO" id="GO:0003723">
    <property type="term" value="F:RNA binding"/>
    <property type="evidence" value="ECO:0007669"/>
    <property type="project" value="InterPro"/>
</dbReference>
<evidence type="ECO:0000259" key="4">
    <source>
        <dbReference type="Pfam" id="PF14432"/>
    </source>
</evidence>
<dbReference type="GO" id="GO:0009451">
    <property type="term" value="P:RNA modification"/>
    <property type="evidence" value="ECO:0007669"/>
    <property type="project" value="InterPro"/>
</dbReference>
<reference evidence="6" key="2">
    <citation type="submission" date="2025-08" db="UniProtKB">
        <authorList>
            <consortium name="RefSeq"/>
        </authorList>
    </citation>
    <scope>IDENTIFICATION</scope>
    <source>
        <tissue evidence="6">Leaf</tissue>
    </source>
</reference>
<feature type="repeat" description="PPR" evidence="3">
    <location>
        <begin position="215"/>
        <end position="249"/>
    </location>
</feature>
<dbReference type="Pfam" id="PF13041">
    <property type="entry name" value="PPR_2"/>
    <property type="match status" value="2"/>
</dbReference>
<dbReference type="InterPro" id="IPR032867">
    <property type="entry name" value="DYW_dom"/>
</dbReference>
<organism evidence="5 6">
    <name type="scientific">Ananas comosus</name>
    <name type="common">Pineapple</name>
    <name type="synonym">Ananas ananas</name>
    <dbReference type="NCBI Taxonomy" id="4615"/>
    <lineage>
        <taxon>Eukaryota</taxon>
        <taxon>Viridiplantae</taxon>
        <taxon>Streptophyta</taxon>
        <taxon>Embryophyta</taxon>
        <taxon>Tracheophyta</taxon>
        <taxon>Spermatophyta</taxon>
        <taxon>Magnoliopsida</taxon>
        <taxon>Liliopsida</taxon>
        <taxon>Poales</taxon>
        <taxon>Bromeliaceae</taxon>
        <taxon>Bromelioideae</taxon>
        <taxon>Ananas</taxon>
    </lineage>
</organism>
<dbReference type="Pfam" id="PF01535">
    <property type="entry name" value="PPR"/>
    <property type="match status" value="3"/>
</dbReference>
<keyword evidence="5" id="KW-1185">Reference proteome</keyword>
<sequence length="522" mass="58499">MPKRDVVLFTAMICGLVQNGFGDRALDCFFEMKEGKIEPTMITLTSVLSACSQLRKLAWGKILHGFLLRRGFADDADVILQTALLDMYGKCGSAAYAERVFDQMPERNLVSWNSVIGTCVSNGLFEGALQLLHDMVFEGWRHPKPSTLVSVLSVCGATADLWKGKEIHGYIIKCCDSQFAESESLLLSNAIIDMYVKNGIIESAVLVFKRMLTRNVVTWTILISGYGAHGFSRNALDMFTQMKESGINPDGIAFLSILSACSHGGLVDDGQKLFDSMQIDYSVAPEMTHFVCMVDLYGRAGFLEEAHRFIKTMPVEPSKLVWSALLSSCRTHKKVALGEYAATKAIELDRYDVGNYVLLSRLYAETGWWADLSKVRSLMKELGLRPITAFSWVEVKRKIYKFTVGDRMKESSKDIYDFLESLSLKMKRAGLFPHTSNVGHDIDEAQKASDLCGHSEKLALAFALIQCAGQRVIRIGKNLRVCRDCHEAFKFVSLNYDKEIVLKDPNRFHQFAKGNCSCCDFW</sequence>
<evidence type="ECO:0000256" key="1">
    <source>
        <dbReference type="ARBA" id="ARBA00022737"/>
    </source>
</evidence>
<reference evidence="5" key="1">
    <citation type="journal article" date="2015" name="Nat. Genet.">
        <title>The pineapple genome and the evolution of CAM photosynthesis.</title>
        <authorList>
            <person name="Ming R."/>
            <person name="VanBuren R."/>
            <person name="Wai C.M."/>
            <person name="Tang H."/>
            <person name="Schatz M.C."/>
            <person name="Bowers J.E."/>
            <person name="Lyons E."/>
            <person name="Wang M.L."/>
            <person name="Chen J."/>
            <person name="Biggers E."/>
            <person name="Zhang J."/>
            <person name="Huang L."/>
            <person name="Zhang L."/>
            <person name="Miao W."/>
            <person name="Zhang J."/>
            <person name="Ye Z."/>
            <person name="Miao C."/>
            <person name="Lin Z."/>
            <person name="Wang H."/>
            <person name="Zhou H."/>
            <person name="Yim W.C."/>
            <person name="Priest H.D."/>
            <person name="Zheng C."/>
            <person name="Woodhouse M."/>
            <person name="Edger P.P."/>
            <person name="Guyot R."/>
            <person name="Guo H.B."/>
            <person name="Guo H."/>
            <person name="Zheng G."/>
            <person name="Singh R."/>
            <person name="Sharma A."/>
            <person name="Min X."/>
            <person name="Zheng Y."/>
            <person name="Lee H."/>
            <person name="Gurtowski J."/>
            <person name="Sedlazeck F.J."/>
            <person name="Harkess A."/>
            <person name="McKain M.R."/>
            <person name="Liao Z."/>
            <person name="Fang J."/>
            <person name="Liu J."/>
            <person name="Zhang X."/>
            <person name="Zhang Q."/>
            <person name="Hu W."/>
            <person name="Qin Y."/>
            <person name="Wang K."/>
            <person name="Chen L.Y."/>
            <person name="Shirley N."/>
            <person name="Lin Y.R."/>
            <person name="Liu L.Y."/>
            <person name="Hernandez A.G."/>
            <person name="Wright C.L."/>
            <person name="Bulone V."/>
            <person name="Tuskan G.A."/>
            <person name="Heath K."/>
            <person name="Zee F."/>
            <person name="Moore P.H."/>
            <person name="Sunkar R."/>
            <person name="Leebens-Mack J.H."/>
            <person name="Mockler T."/>
            <person name="Bennetzen J.L."/>
            <person name="Freeling M."/>
            <person name="Sankoff D."/>
            <person name="Paterson A.H."/>
            <person name="Zhu X."/>
            <person name="Yang X."/>
            <person name="Smith J.A."/>
            <person name="Cushman J.C."/>
            <person name="Paull R.E."/>
            <person name="Yu Q."/>
        </authorList>
    </citation>
    <scope>NUCLEOTIDE SEQUENCE [LARGE SCALE GENOMIC DNA]</scope>
    <source>
        <strain evidence="5">cv. F153</strain>
    </source>
</reference>
<protein>
    <submittedName>
        <fullName evidence="6">Pentatricopeptide repeat-containing protein At3g23330</fullName>
    </submittedName>
</protein>
<feature type="repeat" description="PPR" evidence="3">
    <location>
        <begin position="5"/>
        <end position="39"/>
    </location>
</feature>
<feature type="repeat" description="PPR" evidence="3">
    <location>
        <begin position="108"/>
        <end position="142"/>
    </location>
</feature>
<evidence type="ECO:0000313" key="5">
    <source>
        <dbReference type="Proteomes" id="UP000515123"/>
    </source>
</evidence>
<dbReference type="PANTHER" id="PTHR47926:SF347">
    <property type="entry name" value="PENTATRICOPEPTIDE REPEAT-CONTAINING PROTEIN"/>
    <property type="match status" value="1"/>
</dbReference>
<keyword evidence="1" id="KW-0677">Repeat</keyword>
<dbReference type="GeneID" id="109724959"/>
<proteinExistence type="predicted"/>
<dbReference type="RefSeq" id="XP_020109586.1">
    <property type="nucleotide sequence ID" value="XM_020253997.1"/>
</dbReference>
<dbReference type="AlphaFoldDB" id="A0A6P5GLP6"/>
<feature type="domain" description="DYW" evidence="4">
    <location>
        <begin position="432"/>
        <end position="522"/>
    </location>
</feature>
<dbReference type="FunFam" id="1.25.40.10:FF:000285">
    <property type="entry name" value="Pentatricopeptide repeat-containing protein, chloroplastic"/>
    <property type="match status" value="1"/>
</dbReference>